<evidence type="ECO:0000256" key="5">
    <source>
        <dbReference type="ARBA" id="ARBA00022989"/>
    </source>
</evidence>
<evidence type="ECO:0000256" key="1">
    <source>
        <dbReference type="ARBA" id="ARBA00004651"/>
    </source>
</evidence>
<dbReference type="PANTHER" id="PTHR30489">
    <property type="entry name" value="LIPOPROTEIN-RELEASING SYSTEM TRANSMEMBRANE PROTEIN LOLE"/>
    <property type="match status" value="1"/>
</dbReference>
<proteinExistence type="inferred from homology"/>
<comment type="caution">
    <text evidence="10">The sequence shown here is derived from an EMBL/GenBank/DDBJ whole genome shotgun (WGS) entry which is preliminary data.</text>
</comment>
<organism evidence="10 11">
    <name type="scientific">Undibacterium aquatile</name>
    <dbReference type="NCBI Taxonomy" id="1537398"/>
    <lineage>
        <taxon>Bacteria</taxon>
        <taxon>Pseudomonadati</taxon>
        <taxon>Pseudomonadota</taxon>
        <taxon>Betaproteobacteria</taxon>
        <taxon>Burkholderiales</taxon>
        <taxon>Oxalobacteraceae</taxon>
        <taxon>Undibacterium</taxon>
    </lineage>
</organism>
<dbReference type="Proteomes" id="UP000637632">
    <property type="component" value="Unassembled WGS sequence"/>
</dbReference>
<evidence type="ECO:0000313" key="10">
    <source>
        <dbReference type="EMBL" id="MBC3810564.1"/>
    </source>
</evidence>
<dbReference type="EMBL" id="JACOFT010000001">
    <property type="protein sequence ID" value="MBC3810564.1"/>
    <property type="molecule type" value="Genomic_DNA"/>
</dbReference>
<evidence type="ECO:0000256" key="3">
    <source>
        <dbReference type="ARBA" id="ARBA00022475"/>
    </source>
</evidence>
<comment type="similarity">
    <text evidence="2">Belongs to the ABC-4 integral membrane protein family. LolC/E subfamily.</text>
</comment>
<reference evidence="10 11" key="1">
    <citation type="submission" date="2020-08" db="EMBL/GenBank/DDBJ databases">
        <title>Novel species isolated from subtropical streams in China.</title>
        <authorList>
            <person name="Lu H."/>
        </authorList>
    </citation>
    <scope>NUCLEOTIDE SEQUENCE [LARGE SCALE GENOMIC DNA]</scope>
    <source>
        <strain evidence="10 11">CCTCC AB 2015119</strain>
    </source>
</reference>
<evidence type="ECO:0000259" key="8">
    <source>
        <dbReference type="Pfam" id="PF02687"/>
    </source>
</evidence>
<keyword evidence="11" id="KW-1185">Reference proteome</keyword>
<dbReference type="Pfam" id="PF02687">
    <property type="entry name" value="FtsX"/>
    <property type="match status" value="1"/>
</dbReference>
<dbReference type="InterPro" id="IPR003838">
    <property type="entry name" value="ABC3_permease_C"/>
</dbReference>
<feature type="transmembrane region" description="Helical" evidence="7">
    <location>
        <begin position="282"/>
        <end position="306"/>
    </location>
</feature>
<dbReference type="Pfam" id="PF12704">
    <property type="entry name" value="MacB_PCD"/>
    <property type="match status" value="1"/>
</dbReference>
<keyword evidence="4 7" id="KW-0812">Transmembrane</keyword>
<evidence type="ECO:0000313" key="11">
    <source>
        <dbReference type="Proteomes" id="UP000637632"/>
    </source>
</evidence>
<evidence type="ECO:0000256" key="2">
    <source>
        <dbReference type="ARBA" id="ARBA00005236"/>
    </source>
</evidence>
<evidence type="ECO:0000256" key="7">
    <source>
        <dbReference type="SAM" id="Phobius"/>
    </source>
</evidence>
<keyword evidence="3" id="KW-1003">Cell membrane</keyword>
<protein>
    <submittedName>
        <fullName evidence="10">ABC transporter permease</fullName>
    </submittedName>
</protein>
<gene>
    <name evidence="10" type="ORF">H8K26_03850</name>
</gene>
<feature type="transmembrane region" description="Helical" evidence="7">
    <location>
        <begin position="327"/>
        <end position="353"/>
    </location>
</feature>
<keyword evidence="6 7" id="KW-0472">Membrane</keyword>
<keyword evidence="5 7" id="KW-1133">Transmembrane helix</keyword>
<feature type="transmembrane region" description="Helical" evidence="7">
    <location>
        <begin position="373"/>
        <end position="392"/>
    </location>
</feature>
<feature type="transmembrane region" description="Helical" evidence="7">
    <location>
        <begin position="24"/>
        <end position="47"/>
    </location>
</feature>
<dbReference type="PANTHER" id="PTHR30489:SF0">
    <property type="entry name" value="LIPOPROTEIN-RELEASING SYSTEM TRANSMEMBRANE PROTEIN LOLE"/>
    <property type="match status" value="1"/>
</dbReference>
<dbReference type="InterPro" id="IPR025857">
    <property type="entry name" value="MacB_PCD"/>
</dbReference>
<sequence>MNSWLPFEWIVATRFLREGRMQSLFIILGVAIGVGVIVFMSALLAGLQANLFRRVLSSQPHITLERPKQQATPVLLAAPGQQIVTTIQKPSQRVNTIDQWQKIRDQVEARNDVVTVSPTTTGPALVVRGSATQSVSVIGILPEQYNKIVPLSEKITAGVFRLTNTDVMIGTQLAEDMGVGLGDKLRLNSAAGTSLILNIVGIFDLGSRAANQRNVYVLLSTAQNLLNMVGGVSSIELTVHDPYSAEDIAQSIANSTGLNALSWITTNSQFFLAMRAQTYSSLLIRLFVALSVAAGIASVLVVSVVQRQKDIGILRAMGGSRGQVRRIFLIQGALVGLAGSVIGSMMAVGLLAMWKIVARNPDGTPMFVINVDWQFFVWSALLAMLAGVLAAATPAVRAARLDPVVAIRG</sequence>
<name>A0ABR6XCB6_9BURK</name>
<accession>A0ABR6XCB6</accession>
<comment type="subcellular location">
    <subcellularLocation>
        <location evidence="1">Cell membrane</location>
        <topology evidence="1">Multi-pass membrane protein</topology>
    </subcellularLocation>
</comment>
<evidence type="ECO:0000259" key="9">
    <source>
        <dbReference type="Pfam" id="PF12704"/>
    </source>
</evidence>
<evidence type="ECO:0000256" key="4">
    <source>
        <dbReference type="ARBA" id="ARBA00022692"/>
    </source>
</evidence>
<feature type="domain" description="ABC3 transporter permease C-terminal" evidence="8">
    <location>
        <begin position="286"/>
        <end position="403"/>
    </location>
</feature>
<feature type="domain" description="MacB-like periplasmic core" evidence="9">
    <location>
        <begin position="23"/>
        <end position="253"/>
    </location>
</feature>
<dbReference type="InterPro" id="IPR051447">
    <property type="entry name" value="Lipoprotein-release_system"/>
</dbReference>
<evidence type="ECO:0000256" key="6">
    <source>
        <dbReference type="ARBA" id="ARBA00023136"/>
    </source>
</evidence>